<accession>A0A0A9F1Z8</accession>
<sequence>MRLWRQPTGPGMEVS</sequence>
<dbReference type="EMBL" id="GBRH01190851">
    <property type="protein sequence ID" value="JAE07045.1"/>
    <property type="molecule type" value="Transcribed_RNA"/>
</dbReference>
<reference evidence="1" key="2">
    <citation type="journal article" date="2015" name="Data Brief">
        <title>Shoot transcriptome of the giant reed, Arundo donax.</title>
        <authorList>
            <person name="Barrero R.A."/>
            <person name="Guerrero F.D."/>
            <person name="Moolhuijzen P."/>
            <person name="Goolsby J.A."/>
            <person name="Tidwell J."/>
            <person name="Bellgard S.E."/>
            <person name="Bellgard M.I."/>
        </authorList>
    </citation>
    <scope>NUCLEOTIDE SEQUENCE</scope>
    <source>
        <tissue evidence="1">Shoot tissue taken approximately 20 cm above the soil surface</tissue>
    </source>
</reference>
<proteinExistence type="predicted"/>
<name>A0A0A9F1Z8_ARUDO</name>
<evidence type="ECO:0000313" key="1">
    <source>
        <dbReference type="EMBL" id="JAE07045.1"/>
    </source>
</evidence>
<reference evidence="1" key="1">
    <citation type="submission" date="2014-09" db="EMBL/GenBank/DDBJ databases">
        <authorList>
            <person name="Magalhaes I.L.F."/>
            <person name="Oliveira U."/>
            <person name="Santos F.R."/>
            <person name="Vidigal T.H.D.A."/>
            <person name="Brescovit A.D."/>
            <person name="Santos A.J."/>
        </authorList>
    </citation>
    <scope>NUCLEOTIDE SEQUENCE</scope>
    <source>
        <tissue evidence="1">Shoot tissue taken approximately 20 cm above the soil surface</tissue>
    </source>
</reference>
<organism evidence="1">
    <name type="scientific">Arundo donax</name>
    <name type="common">Giant reed</name>
    <name type="synonym">Donax arundinaceus</name>
    <dbReference type="NCBI Taxonomy" id="35708"/>
    <lineage>
        <taxon>Eukaryota</taxon>
        <taxon>Viridiplantae</taxon>
        <taxon>Streptophyta</taxon>
        <taxon>Embryophyta</taxon>
        <taxon>Tracheophyta</taxon>
        <taxon>Spermatophyta</taxon>
        <taxon>Magnoliopsida</taxon>
        <taxon>Liliopsida</taxon>
        <taxon>Poales</taxon>
        <taxon>Poaceae</taxon>
        <taxon>PACMAD clade</taxon>
        <taxon>Arundinoideae</taxon>
        <taxon>Arundineae</taxon>
        <taxon>Arundo</taxon>
    </lineage>
</organism>
<protein>
    <submittedName>
        <fullName evidence="1">Uncharacterized protein</fullName>
    </submittedName>
</protein>